<reference evidence="1" key="1">
    <citation type="submission" date="2022-03" db="EMBL/GenBank/DDBJ databases">
        <authorList>
            <person name="Tunstrom K."/>
        </authorList>
    </citation>
    <scope>NUCLEOTIDE SEQUENCE</scope>
</reference>
<comment type="caution">
    <text evidence="1">The sequence shown here is derived from an EMBL/GenBank/DDBJ whole genome shotgun (WGS) entry which is preliminary data.</text>
</comment>
<organism evidence="1 2">
    <name type="scientific">Euphydryas editha</name>
    <name type="common">Edith's checkerspot</name>
    <dbReference type="NCBI Taxonomy" id="104508"/>
    <lineage>
        <taxon>Eukaryota</taxon>
        <taxon>Metazoa</taxon>
        <taxon>Ecdysozoa</taxon>
        <taxon>Arthropoda</taxon>
        <taxon>Hexapoda</taxon>
        <taxon>Insecta</taxon>
        <taxon>Pterygota</taxon>
        <taxon>Neoptera</taxon>
        <taxon>Endopterygota</taxon>
        <taxon>Lepidoptera</taxon>
        <taxon>Glossata</taxon>
        <taxon>Ditrysia</taxon>
        <taxon>Papilionoidea</taxon>
        <taxon>Nymphalidae</taxon>
        <taxon>Nymphalinae</taxon>
        <taxon>Euphydryas</taxon>
    </lineage>
</organism>
<accession>A0AAU9U2P4</accession>
<proteinExistence type="predicted"/>
<name>A0AAU9U2P4_EUPED</name>
<keyword evidence="2" id="KW-1185">Reference proteome</keyword>
<evidence type="ECO:0000313" key="1">
    <source>
        <dbReference type="EMBL" id="CAH2093341.1"/>
    </source>
</evidence>
<gene>
    <name evidence="1" type="ORF">EEDITHA_LOCUS9016</name>
</gene>
<evidence type="ECO:0000313" key="2">
    <source>
        <dbReference type="Proteomes" id="UP001153954"/>
    </source>
</evidence>
<dbReference type="AlphaFoldDB" id="A0AAU9U2P4"/>
<sequence length="356" mass="40878">MVQLLKEHGISSKLPTEGPADGVGGAIKRKLDQHVAHGHDITNAEEAYSYLLHNVKVDIYYVSETDIEQMNQIISNDVIPIEVVMTSKNLPLLPLQPESINNDFDIYTGHILHEKSEILTTQKRQKLTKKPIDVDKESEKVKRVRRSTRSLSGLSTSVESKFSIYSDSDLFDVVNGDLNSDQDDNLQVNFGVTEPEKNIEKENVTEAFEIEDKDAIIESRELVNIDKREENTIGEGLQDQTENNLDVETGEPVKDKVDEELFIGEAVLVPHYEKKCWKYYIRVIKHIDFVYDWKAAAGNIIKTPGQRHFKFKESKRFWNTRREILQSKVRQLANICRKDKNFNMIVPQTINSVRLP</sequence>
<dbReference type="EMBL" id="CAKOGL010000013">
    <property type="protein sequence ID" value="CAH2093341.1"/>
    <property type="molecule type" value="Genomic_DNA"/>
</dbReference>
<dbReference type="Proteomes" id="UP001153954">
    <property type="component" value="Unassembled WGS sequence"/>
</dbReference>
<protein>
    <submittedName>
        <fullName evidence="1">Uncharacterized protein</fullName>
    </submittedName>
</protein>